<dbReference type="EMBL" id="JAATTO010000052">
    <property type="protein sequence ID" value="MBC9982534.1"/>
    <property type="molecule type" value="Genomic_DNA"/>
</dbReference>
<name>A0ABR7UF00_9BRAD</name>
<dbReference type="SUPFAM" id="SSF52540">
    <property type="entry name" value="P-loop containing nucleoside triphosphate hydrolases"/>
    <property type="match status" value="1"/>
</dbReference>
<reference evidence="2 3" key="1">
    <citation type="journal article" date="2020" name="Arch. Microbiol.">
        <title>Bradyrhizobium campsiandrae sp. nov., a nitrogen-fixing bacterial strain isolated from a native leguminous tree from the Amazon adapted to flooded conditions.</title>
        <authorList>
            <person name="Cabral Michel D."/>
            <person name="Martins da Costa E."/>
            <person name="Azarias Guimaraes A."/>
            <person name="Soares de Carvalho T."/>
            <person name="Santos de Castro Caputo P."/>
            <person name="Willems A."/>
            <person name="de Souza Moreira F.M."/>
        </authorList>
    </citation>
    <scope>NUCLEOTIDE SEQUENCE [LARGE SCALE GENOMIC DNA]</scope>
    <source>
        <strain evidence="3">INPA 384B</strain>
    </source>
</reference>
<dbReference type="InterPro" id="IPR027417">
    <property type="entry name" value="P-loop_NTPase"/>
</dbReference>
<dbReference type="Proteomes" id="UP000639516">
    <property type="component" value="Unassembled WGS sequence"/>
</dbReference>
<dbReference type="InterPro" id="IPR051396">
    <property type="entry name" value="Bact_Antivir_Def_Nuclease"/>
</dbReference>
<evidence type="ECO:0000313" key="3">
    <source>
        <dbReference type="Proteomes" id="UP000639516"/>
    </source>
</evidence>
<comment type="caution">
    <text evidence="2">The sequence shown here is derived from an EMBL/GenBank/DDBJ whole genome shotgun (WGS) entry which is preliminary data.</text>
</comment>
<evidence type="ECO:0000313" key="2">
    <source>
        <dbReference type="EMBL" id="MBC9982534.1"/>
    </source>
</evidence>
<feature type="domain" description="ATPase AAA-type core" evidence="1">
    <location>
        <begin position="19"/>
        <end position="317"/>
    </location>
</feature>
<accession>A0ABR7UF00</accession>
<keyword evidence="3" id="KW-1185">Reference proteome</keyword>
<dbReference type="Pfam" id="PF13304">
    <property type="entry name" value="AAA_21"/>
    <property type="match status" value="1"/>
</dbReference>
<proteinExistence type="predicted"/>
<dbReference type="PANTHER" id="PTHR43581">
    <property type="entry name" value="ATP/GTP PHOSPHATASE"/>
    <property type="match status" value="1"/>
</dbReference>
<sequence length="549" mass="63197">MTNYRSFSKEQSIDIANTNVLIGPNNVGKSNFLRAIELFFSSIHRDQDYPAYDYNRDFPRGLLPGGRTSLTAVFQLDDSSEQDQQLAERYDFLRRRMKQPYAKRHEIPINLQFSQRGVATYSLFPGVSVPTELKISDDFQVWHREFIEQILNTFYVVYIPAEKELKKIFDRIVVEVVKQEIAEQLEDILDAIRHQADLVSHEINNTLSAIGMPTINIFFEPAKTFEELVSGFHMTVMDRSEGTLFEKSMGMQWLILATCISWVSLSLRRRSGLRCLWLVEEPESYLHPELFPKQRNVFEKIGENADVLYTTHSLGFVASDISRVHGVFFDQSNSVIEHFSSHEQAIRRIKKGLGTRFSDYFHLRENVIAVEGKSDIEYLQWFLKQADTKLEHSPQLRWPTLFGSDFVEFGGVVGLSGFVRANYQFIREEIAFVPMLDGDDAGKRAAKDLGAYFNGGKEISFNANVDYILLPNGLSIEGLFPNSYLLDFVQQFPSWFRNPIVDTEQRVVSFSLQDDKKSNFAKTAMFRAEKDTFASWSARWLNVCDALNV</sequence>
<gene>
    <name evidence="2" type="ORF">HA482_30450</name>
</gene>
<dbReference type="Gene3D" id="3.40.50.300">
    <property type="entry name" value="P-loop containing nucleotide triphosphate hydrolases"/>
    <property type="match status" value="1"/>
</dbReference>
<dbReference type="PANTHER" id="PTHR43581:SF4">
    <property type="entry name" value="ATP_GTP PHOSPHATASE"/>
    <property type="match status" value="1"/>
</dbReference>
<organism evidence="2 3">
    <name type="scientific">Bradyrhizobium campsiandrae</name>
    <dbReference type="NCBI Taxonomy" id="1729892"/>
    <lineage>
        <taxon>Bacteria</taxon>
        <taxon>Pseudomonadati</taxon>
        <taxon>Pseudomonadota</taxon>
        <taxon>Alphaproteobacteria</taxon>
        <taxon>Hyphomicrobiales</taxon>
        <taxon>Nitrobacteraceae</taxon>
        <taxon>Bradyrhizobium</taxon>
    </lineage>
</organism>
<dbReference type="InterPro" id="IPR003959">
    <property type="entry name" value="ATPase_AAA_core"/>
</dbReference>
<protein>
    <submittedName>
        <fullName evidence="2">AAA family ATPase</fullName>
    </submittedName>
</protein>
<evidence type="ECO:0000259" key="1">
    <source>
        <dbReference type="Pfam" id="PF13304"/>
    </source>
</evidence>